<accession>A0A937K2I7</accession>
<dbReference type="PANTHER" id="PTHR30575">
    <property type="entry name" value="PEPTIDASE M20"/>
    <property type="match status" value="1"/>
</dbReference>
<dbReference type="SUPFAM" id="SSF53187">
    <property type="entry name" value="Zn-dependent exopeptidases"/>
    <property type="match status" value="1"/>
</dbReference>
<dbReference type="InterPro" id="IPR052030">
    <property type="entry name" value="Peptidase_M20/M20A_hydrolases"/>
</dbReference>
<keyword evidence="3" id="KW-1185">Reference proteome</keyword>
<dbReference type="PIRSF" id="PIRSF037226">
    <property type="entry name" value="Amidohydrolase_ACY1L2_prd"/>
    <property type="match status" value="1"/>
</dbReference>
<protein>
    <recommendedName>
        <fullName evidence="1">Peptidase M20 domain-containing protein 2</fullName>
    </recommendedName>
</protein>
<organism evidence="2 3">
    <name type="scientific">Clostridium paridis</name>
    <dbReference type="NCBI Taxonomy" id="2803863"/>
    <lineage>
        <taxon>Bacteria</taxon>
        <taxon>Bacillati</taxon>
        <taxon>Bacillota</taxon>
        <taxon>Clostridia</taxon>
        <taxon>Eubacteriales</taxon>
        <taxon>Clostridiaceae</taxon>
        <taxon>Clostridium</taxon>
    </lineage>
</organism>
<gene>
    <name evidence="2" type="ORF">JK634_02620</name>
</gene>
<reference evidence="2" key="1">
    <citation type="submission" date="2021-01" db="EMBL/GenBank/DDBJ databases">
        <title>Genome public.</title>
        <authorList>
            <person name="Liu C."/>
            <person name="Sun Q."/>
        </authorList>
    </citation>
    <scope>NUCLEOTIDE SEQUENCE</scope>
    <source>
        <strain evidence="2">YIM B02565</strain>
    </source>
</reference>
<dbReference type="EMBL" id="JAESWA010000014">
    <property type="protein sequence ID" value="MBL4930687.1"/>
    <property type="molecule type" value="Genomic_DNA"/>
</dbReference>
<comment type="similarity">
    <text evidence="1">Belongs to the peptidase M20A family.</text>
</comment>
<dbReference type="Gene3D" id="3.40.630.10">
    <property type="entry name" value="Zn peptidases"/>
    <property type="match status" value="1"/>
</dbReference>
<evidence type="ECO:0000256" key="1">
    <source>
        <dbReference type="PIRNR" id="PIRNR037226"/>
    </source>
</evidence>
<proteinExistence type="inferred from homology"/>
<sequence length="388" mass="42812">MKQELISYLSTCREELFSLCKFLYDNPEESYKEAKACSYITNYLKEKGFYVNNNFLGIKTSFIAEVGSGHPKICFLCEYDAIADSGHVTGHNLLTTISIASSIALAKLSDKFKGSIVLIGCPGEYLGGTKTTMVRQGIFDDIDIVMQCHPNTITAESGTSSAIIPLKVNYKGNAGLSFLNKGVYNSLDATLLTFNTLNSLMKGFPDNLEINSILSKGGLTPLLLPTDSEAKFYIRAKEMEYAKFAESKLREICSFVSHILNIDHSISFYEPPNEELLTNITLNRLYSHNLKEAGIIDIAPPKESNAGLSLGCVSQKVPTIQPYIDIVNNQNINYGSVEFAKATLSDYAMDNAIRASHALCFTALDVLQNSQLLSEVKSEFFSFNKGLY</sequence>
<dbReference type="RefSeq" id="WP_202766072.1">
    <property type="nucleotide sequence ID" value="NZ_JAESWA010000014.1"/>
</dbReference>
<dbReference type="PANTHER" id="PTHR30575:SF0">
    <property type="entry name" value="XAA-ARG DIPEPTIDASE"/>
    <property type="match status" value="1"/>
</dbReference>
<evidence type="ECO:0000313" key="3">
    <source>
        <dbReference type="Proteomes" id="UP000623681"/>
    </source>
</evidence>
<dbReference type="GO" id="GO:0005737">
    <property type="term" value="C:cytoplasm"/>
    <property type="evidence" value="ECO:0007669"/>
    <property type="project" value="TreeGrafter"/>
</dbReference>
<dbReference type="AlphaFoldDB" id="A0A937K2I7"/>
<name>A0A937K2I7_9CLOT</name>
<dbReference type="Proteomes" id="UP000623681">
    <property type="component" value="Unassembled WGS sequence"/>
</dbReference>
<dbReference type="GO" id="GO:0016805">
    <property type="term" value="F:dipeptidase activity"/>
    <property type="evidence" value="ECO:0007669"/>
    <property type="project" value="InterPro"/>
</dbReference>
<dbReference type="Gene3D" id="3.30.70.360">
    <property type="match status" value="1"/>
</dbReference>
<comment type="caution">
    <text evidence="2">The sequence shown here is derived from an EMBL/GenBank/DDBJ whole genome shotgun (WGS) entry which is preliminary data.</text>
</comment>
<evidence type="ECO:0000313" key="2">
    <source>
        <dbReference type="EMBL" id="MBL4930687.1"/>
    </source>
</evidence>
<dbReference type="InterPro" id="IPR017144">
    <property type="entry name" value="Xaa-Arg_dipeptidase"/>
</dbReference>
<dbReference type="GO" id="GO:0071713">
    <property type="term" value="F:para-aminobenzoyl-glutamate hydrolase activity"/>
    <property type="evidence" value="ECO:0007669"/>
    <property type="project" value="TreeGrafter"/>
</dbReference>
<dbReference type="GO" id="GO:0046657">
    <property type="term" value="P:folic acid catabolic process"/>
    <property type="evidence" value="ECO:0007669"/>
    <property type="project" value="TreeGrafter"/>
</dbReference>